<dbReference type="PANTHER" id="PTHR47032">
    <property type="entry name" value="UDP-D-XYLOSE:L-FUCOSE ALPHA-1,3-D-XYLOSYLTRANSFERASE-RELATED"/>
    <property type="match status" value="1"/>
</dbReference>
<gene>
    <name evidence="3" type="ORF">AV274_5932</name>
</gene>
<sequence>MPAEFQHCSHCCMYSLILFIIAIFSIFETTHPVKQPIIIAYSIPRKQEPGFRQLDTMVRNVAVDNEVLLMLVDKGYYSMFMSNYIYGKMDKMPNVVVSVMDIGTYYMLKKKHIPVVFLDPAYFHGSFQDSFSDYGSSEFNFKMRMKLELVKHVLENGFNVLYADCDVTIFKNPFPFFKKYPGYSIVAQQDETICAGFMYLRPFRNTLDFLNLVSQKLLTTDAHDQDIIVSLLPMFPLKYALLPQNRFPSGGVFFDQYQYYWDRREDELYIFHNNYVIGKRNKELRMREMHLYVVDVDGEYSDPTRKYLTFEVADNSNLGAVLMKMVQMANVLNRTLVLPPTRCADFTARWVWCNMCSMQPLQCYRSVLDLANNGYRESVFFTNAKVPKDLKYEDAHNAIHRFDSRCNPAYAYRSTFPAHRQHRNPTVCHACRGSTSYCETRFGYRQKERVLKFYSV</sequence>
<dbReference type="Pfam" id="PF03407">
    <property type="entry name" value="Nucleotid_trans"/>
    <property type="match status" value="1"/>
</dbReference>
<organism evidence="3 4">
    <name type="scientific">Blastocystis sp. subtype 1 (strain ATCC 50177 / NandII)</name>
    <dbReference type="NCBI Taxonomy" id="478820"/>
    <lineage>
        <taxon>Eukaryota</taxon>
        <taxon>Sar</taxon>
        <taxon>Stramenopiles</taxon>
        <taxon>Bigyra</taxon>
        <taxon>Opalozoa</taxon>
        <taxon>Opalinata</taxon>
        <taxon>Blastocystidae</taxon>
        <taxon>Blastocystis</taxon>
    </lineage>
</organism>
<evidence type="ECO:0000313" key="4">
    <source>
        <dbReference type="Proteomes" id="UP000078348"/>
    </source>
</evidence>
<dbReference type="InterPro" id="IPR005069">
    <property type="entry name" value="Nucl-diP-sugar_transferase"/>
</dbReference>
<keyword evidence="1" id="KW-0812">Transmembrane</keyword>
<feature type="transmembrane region" description="Helical" evidence="1">
    <location>
        <begin position="7"/>
        <end position="27"/>
    </location>
</feature>
<evidence type="ECO:0000259" key="2">
    <source>
        <dbReference type="Pfam" id="PF03407"/>
    </source>
</evidence>
<dbReference type="PANTHER" id="PTHR47032:SF1">
    <property type="entry name" value="UDP-D-XYLOSE:L-FUCOSE ALPHA-1,3-D-XYLOSYLTRANSFERASE-RELATED"/>
    <property type="match status" value="1"/>
</dbReference>
<feature type="domain" description="Nucleotide-diphospho-sugar transferase" evidence="2">
    <location>
        <begin position="91"/>
        <end position="286"/>
    </location>
</feature>
<dbReference type="AlphaFoldDB" id="A0A196S8S8"/>
<keyword evidence="4" id="KW-1185">Reference proteome</keyword>
<evidence type="ECO:0000313" key="3">
    <source>
        <dbReference type="EMBL" id="OAO12394.1"/>
    </source>
</evidence>
<protein>
    <recommendedName>
        <fullName evidence="2">Nucleotide-diphospho-sugar transferase domain-containing protein</fullName>
    </recommendedName>
</protein>
<name>A0A196S8S8_BLAHN</name>
<reference evidence="3 4" key="1">
    <citation type="submission" date="2016-05" db="EMBL/GenBank/DDBJ databases">
        <title>Nuclear genome of Blastocystis sp. subtype 1 NandII.</title>
        <authorList>
            <person name="Gentekaki E."/>
            <person name="Curtis B."/>
            <person name="Stairs C."/>
            <person name="Eme L."/>
            <person name="Herman E."/>
            <person name="Klimes V."/>
            <person name="Arias M.C."/>
            <person name="Elias M."/>
            <person name="Hilliou F."/>
            <person name="Klute M."/>
            <person name="Malik S.-B."/>
            <person name="Pightling A."/>
            <person name="Rachubinski R."/>
            <person name="Salas D."/>
            <person name="Schlacht A."/>
            <person name="Suga H."/>
            <person name="Archibald J."/>
            <person name="Ball S.G."/>
            <person name="Clark G."/>
            <person name="Dacks J."/>
            <person name="Van Der Giezen M."/>
            <person name="Tsaousis A."/>
            <person name="Roger A."/>
        </authorList>
    </citation>
    <scope>NUCLEOTIDE SEQUENCE [LARGE SCALE GENOMIC DNA]</scope>
    <source>
        <strain evidence="4">ATCC 50177 / NandII</strain>
    </source>
</reference>
<keyword evidence="1" id="KW-0472">Membrane</keyword>
<dbReference type="InterPro" id="IPR052636">
    <property type="entry name" value="UDP-D-xylose:L-fucose_XylT"/>
</dbReference>
<evidence type="ECO:0000256" key="1">
    <source>
        <dbReference type="SAM" id="Phobius"/>
    </source>
</evidence>
<dbReference type="Proteomes" id="UP000078348">
    <property type="component" value="Unassembled WGS sequence"/>
</dbReference>
<dbReference type="GO" id="GO:0005794">
    <property type="term" value="C:Golgi apparatus"/>
    <property type="evidence" value="ECO:0007669"/>
    <property type="project" value="TreeGrafter"/>
</dbReference>
<accession>A0A196S8S8</accession>
<proteinExistence type="predicted"/>
<dbReference type="GO" id="GO:0016757">
    <property type="term" value="F:glycosyltransferase activity"/>
    <property type="evidence" value="ECO:0007669"/>
    <property type="project" value="TreeGrafter"/>
</dbReference>
<dbReference type="OrthoDB" id="197884at2759"/>
<keyword evidence="1" id="KW-1133">Transmembrane helix</keyword>
<comment type="caution">
    <text evidence="3">The sequence shown here is derived from an EMBL/GenBank/DDBJ whole genome shotgun (WGS) entry which is preliminary data.</text>
</comment>
<dbReference type="EMBL" id="LXWW01000546">
    <property type="protein sequence ID" value="OAO12394.1"/>
    <property type="molecule type" value="Genomic_DNA"/>
</dbReference>